<keyword evidence="2" id="KW-1185">Reference proteome</keyword>
<comment type="caution">
    <text evidence="1">The sequence shown here is derived from an EMBL/GenBank/DDBJ whole genome shotgun (WGS) entry which is preliminary data.</text>
</comment>
<proteinExistence type="predicted"/>
<dbReference type="AlphaFoldDB" id="A0A926I663"/>
<dbReference type="Proteomes" id="UP000610760">
    <property type="component" value="Unassembled WGS sequence"/>
</dbReference>
<evidence type="ECO:0000313" key="2">
    <source>
        <dbReference type="Proteomes" id="UP000610760"/>
    </source>
</evidence>
<accession>A0A926I663</accession>
<name>A0A926I663_9FIRM</name>
<dbReference type="EMBL" id="JACRSV010000001">
    <property type="protein sequence ID" value="MBC8558467.1"/>
    <property type="molecule type" value="Genomic_DNA"/>
</dbReference>
<protein>
    <submittedName>
        <fullName evidence="1">Uncharacterized protein</fullName>
    </submittedName>
</protein>
<sequence>MAGRTDWLYKLYRSHEQPCFCFGPDLKILWINAAAMKDFPHVAEENELAECFPQFSFTGLFSEDKPTSSSLQINNKLDGQDRLEVLTFPDPKEGSLYVGIYYGSCPFHLASSGNEQGSVKLLSYYIRQRMTSIFNLSELISERLVEREDYESAYHIRDIERNCRSLLKLSYNFNAYYTVSDENAIYQTEVDFHEYFTPLMNQAEMILAATGLSFVFDPDYQNGIVKLDKVLFATALLNVVNISYLYAQEEGHFICRTEFFPDEMLLTMEDNVTDYEAVTTPGILDVVALDATGEPPAMKKMCYDILQKTVELHGGQCIIADNHPGVKILIRMKAKLIDNDFVSDEPVYTSKRRVGGKLGIVDIMLSDVTY</sequence>
<dbReference type="RefSeq" id="WP_249293358.1">
    <property type="nucleotide sequence ID" value="NZ_JACRSV010000001.1"/>
</dbReference>
<evidence type="ECO:0000313" key="1">
    <source>
        <dbReference type="EMBL" id="MBC8558467.1"/>
    </source>
</evidence>
<reference evidence="1" key="1">
    <citation type="submission" date="2020-08" db="EMBL/GenBank/DDBJ databases">
        <title>Genome public.</title>
        <authorList>
            <person name="Liu C."/>
            <person name="Sun Q."/>
        </authorList>
    </citation>
    <scope>NUCLEOTIDE SEQUENCE</scope>
    <source>
        <strain evidence="1">NSJ-33</strain>
    </source>
</reference>
<organism evidence="1 2">
    <name type="scientific">Fumia xinanensis</name>
    <dbReference type="NCBI Taxonomy" id="2763659"/>
    <lineage>
        <taxon>Bacteria</taxon>
        <taxon>Bacillati</taxon>
        <taxon>Bacillota</taxon>
        <taxon>Clostridia</taxon>
        <taxon>Eubacteriales</taxon>
        <taxon>Oscillospiraceae</taxon>
        <taxon>Fumia</taxon>
    </lineage>
</organism>
<gene>
    <name evidence="1" type="ORF">H8710_00145</name>
</gene>